<dbReference type="SMART" id="SM00464">
    <property type="entry name" value="LON"/>
    <property type="match status" value="1"/>
</dbReference>
<dbReference type="GO" id="GO:0005737">
    <property type="term" value="C:cytoplasm"/>
    <property type="evidence" value="ECO:0007669"/>
    <property type="project" value="UniProtKB-ARBA"/>
</dbReference>
<dbReference type="CDD" id="cd16514">
    <property type="entry name" value="RING-HC_LONFs_rpt2"/>
    <property type="match status" value="1"/>
</dbReference>
<keyword evidence="10" id="KW-1185">Reference proteome</keyword>
<keyword evidence="2 4" id="KW-0863">Zinc-finger</keyword>
<evidence type="ECO:0000256" key="5">
    <source>
        <dbReference type="SAM" id="MobiDB-lite"/>
    </source>
</evidence>
<dbReference type="Proteomes" id="UP000663828">
    <property type="component" value="Unassembled WGS sequence"/>
</dbReference>
<keyword evidence="1" id="KW-0479">Metal-binding</keyword>
<gene>
    <name evidence="8" type="ORF">EDS130_LOCUS9818</name>
    <name evidence="9" type="ORF">XAT740_LOCUS21046</name>
</gene>
<evidence type="ECO:0000313" key="11">
    <source>
        <dbReference type="Proteomes" id="UP000663852"/>
    </source>
</evidence>
<evidence type="ECO:0000259" key="7">
    <source>
        <dbReference type="PROSITE" id="PS51787"/>
    </source>
</evidence>
<dbReference type="Pfam" id="PF02190">
    <property type="entry name" value="LON_substr_bdg"/>
    <property type="match status" value="1"/>
</dbReference>
<feature type="domain" description="RING-type" evidence="6">
    <location>
        <begin position="362"/>
        <end position="401"/>
    </location>
</feature>
<dbReference type="Pfam" id="PF13923">
    <property type="entry name" value="zf-C3HC4_2"/>
    <property type="match status" value="1"/>
</dbReference>
<dbReference type="GO" id="GO:0008270">
    <property type="term" value="F:zinc ion binding"/>
    <property type="evidence" value="ECO:0007669"/>
    <property type="project" value="UniProtKB-KW"/>
</dbReference>
<evidence type="ECO:0000256" key="1">
    <source>
        <dbReference type="ARBA" id="ARBA00022723"/>
    </source>
</evidence>
<comment type="caution">
    <text evidence="8">The sequence shown here is derived from an EMBL/GenBank/DDBJ whole genome shotgun (WGS) entry which is preliminary data.</text>
</comment>
<organism evidence="8 11">
    <name type="scientific">Adineta ricciae</name>
    <name type="common">Rotifer</name>
    <dbReference type="NCBI Taxonomy" id="249248"/>
    <lineage>
        <taxon>Eukaryota</taxon>
        <taxon>Metazoa</taxon>
        <taxon>Spiralia</taxon>
        <taxon>Gnathifera</taxon>
        <taxon>Rotifera</taxon>
        <taxon>Eurotatoria</taxon>
        <taxon>Bdelloidea</taxon>
        <taxon>Adinetida</taxon>
        <taxon>Adinetidae</taxon>
        <taxon>Adineta</taxon>
    </lineage>
</organism>
<dbReference type="PROSITE" id="PS50089">
    <property type="entry name" value="ZF_RING_2"/>
    <property type="match status" value="2"/>
</dbReference>
<name>A0A813ZN16_ADIRI</name>
<evidence type="ECO:0000256" key="4">
    <source>
        <dbReference type="PROSITE-ProRule" id="PRU00175"/>
    </source>
</evidence>
<evidence type="ECO:0000256" key="2">
    <source>
        <dbReference type="ARBA" id="ARBA00022771"/>
    </source>
</evidence>
<dbReference type="GO" id="GO:0061630">
    <property type="term" value="F:ubiquitin protein ligase activity"/>
    <property type="evidence" value="ECO:0007669"/>
    <property type="project" value="TreeGrafter"/>
</dbReference>
<dbReference type="InterPro" id="IPR011990">
    <property type="entry name" value="TPR-like_helical_dom_sf"/>
</dbReference>
<dbReference type="AlphaFoldDB" id="A0A813ZN16"/>
<evidence type="ECO:0000259" key="6">
    <source>
        <dbReference type="PROSITE" id="PS50089"/>
    </source>
</evidence>
<dbReference type="InterPro" id="IPR018957">
    <property type="entry name" value="Znf_C3HC4_RING-type"/>
</dbReference>
<dbReference type="SMART" id="SM00028">
    <property type="entry name" value="TPR"/>
    <property type="match status" value="3"/>
</dbReference>
<dbReference type="EMBL" id="CAJNOJ010000033">
    <property type="protein sequence ID" value="CAF0901756.1"/>
    <property type="molecule type" value="Genomic_DNA"/>
</dbReference>
<evidence type="ECO:0000313" key="10">
    <source>
        <dbReference type="Proteomes" id="UP000663828"/>
    </source>
</evidence>
<feature type="region of interest" description="Disordered" evidence="5">
    <location>
        <begin position="310"/>
        <end position="332"/>
    </location>
</feature>
<proteinExistence type="predicted"/>
<dbReference type="SUPFAM" id="SSF88697">
    <property type="entry name" value="PUA domain-like"/>
    <property type="match status" value="1"/>
</dbReference>
<protein>
    <submittedName>
        <fullName evidence="8">Uncharacterized protein</fullName>
    </submittedName>
</protein>
<dbReference type="Gene3D" id="2.30.130.40">
    <property type="entry name" value="LON domain-like"/>
    <property type="match status" value="1"/>
</dbReference>
<dbReference type="Gene3D" id="1.25.40.10">
    <property type="entry name" value="Tetratricopeptide repeat domain"/>
    <property type="match status" value="1"/>
</dbReference>
<dbReference type="InterPro" id="IPR001841">
    <property type="entry name" value="Znf_RING"/>
</dbReference>
<dbReference type="PROSITE" id="PS51787">
    <property type="entry name" value="LON_N"/>
    <property type="match status" value="1"/>
</dbReference>
<dbReference type="Proteomes" id="UP000663852">
    <property type="component" value="Unassembled WGS sequence"/>
</dbReference>
<dbReference type="InterPro" id="IPR046336">
    <property type="entry name" value="Lon_prtase_N_sf"/>
</dbReference>
<dbReference type="SMART" id="SM00184">
    <property type="entry name" value="RING"/>
    <property type="match status" value="2"/>
</dbReference>
<sequence>MFPAHNYSAIRKTRLRHRTAKRKQRQHSSRPTHCVISKASSLDSIHQILNDLKRPGSRFSSYTITELEPICQQIAMQQMSTVSSSSEFCLLTCTFCQHVIYDPITLYCGHTFCDRCLQDEQFSSAVNCPRCPHDLQGQVQSSILYAREKSFKKNRFLQQLFDRSESFKSKYDLIRLCYKGQIEYSNDNYQKAIDIYTHIIDECNDHHLALYYRAKAYTALKEFHQALSDANRVVILKPQWTKGYLCQGEILFQMKYFTAALRSSLKALVIDPEDSIGKRIMAQHLHAALHNDDDEDAVSMMEEEQVQVNASSSSLPYGEQSETPTSGTGSSQVIMCKSKQPSNLCFCSQFDHKNFSARDFECSICVNLLWTSITTPCGHVFCRECLIRSVDNTQAQCPICKSSLEEFFPMLIRSHVNQTELISKIIQTYFPAEYNERQQIYEQENIRGVAIPRSVITQTESIITEIPIFVCVLTLPCCTCPLHVFEPRYRLMMRRTIETESRTFGMCGYDEQTETFTDYGTLLYIRGLIYTPDGRSIVDTIGQRRFRVLERGMRDGYHTAKVELIHDDRIEQQEFNDLFQLNQDTYNRVRQWFDQLDEDMQHKISRQFEEYPSCDDVVQDSVDGPSWTWVILNILPIDSTLQYTALTSRSLRVRLQMINDTISFQLHQQQPLQTIEQ</sequence>
<dbReference type="Pfam" id="PF00097">
    <property type="entry name" value="zf-C3HC4"/>
    <property type="match status" value="1"/>
</dbReference>
<evidence type="ECO:0000256" key="3">
    <source>
        <dbReference type="ARBA" id="ARBA00022833"/>
    </source>
</evidence>
<feature type="domain" description="RING-type" evidence="6">
    <location>
        <begin position="93"/>
        <end position="131"/>
    </location>
</feature>
<dbReference type="InterPro" id="IPR015947">
    <property type="entry name" value="PUA-like_sf"/>
</dbReference>
<dbReference type="InterPro" id="IPR013083">
    <property type="entry name" value="Znf_RING/FYVE/PHD"/>
</dbReference>
<feature type="domain" description="Lon N-terminal" evidence="7">
    <location>
        <begin position="463"/>
        <end position="666"/>
    </location>
</feature>
<dbReference type="EMBL" id="CAJNOR010001495">
    <property type="protein sequence ID" value="CAF1152823.1"/>
    <property type="molecule type" value="Genomic_DNA"/>
</dbReference>
<evidence type="ECO:0000313" key="9">
    <source>
        <dbReference type="EMBL" id="CAF1152823.1"/>
    </source>
</evidence>
<accession>A0A813ZN16</accession>
<keyword evidence="3" id="KW-0862">Zinc</keyword>
<dbReference type="OrthoDB" id="264917at2759"/>
<dbReference type="SUPFAM" id="SSF57850">
    <property type="entry name" value="RING/U-box"/>
    <property type="match status" value="2"/>
</dbReference>
<dbReference type="PANTHER" id="PTHR23327:SF42">
    <property type="entry name" value="LON PEPTIDASE N-TERMINAL DOMAIN AND RING FINGER PROTEIN C14F5.10C"/>
    <property type="match status" value="1"/>
</dbReference>
<dbReference type="InterPro" id="IPR017907">
    <property type="entry name" value="Znf_RING_CS"/>
</dbReference>
<dbReference type="InterPro" id="IPR019734">
    <property type="entry name" value="TPR_rpt"/>
</dbReference>
<dbReference type="PANTHER" id="PTHR23327">
    <property type="entry name" value="RING FINGER PROTEIN 127"/>
    <property type="match status" value="1"/>
</dbReference>
<reference evidence="8" key="1">
    <citation type="submission" date="2021-02" db="EMBL/GenBank/DDBJ databases">
        <authorList>
            <person name="Nowell W R."/>
        </authorList>
    </citation>
    <scope>NUCLEOTIDE SEQUENCE</scope>
</reference>
<dbReference type="PROSITE" id="PS00518">
    <property type="entry name" value="ZF_RING_1"/>
    <property type="match status" value="2"/>
</dbReference>
<dbReference type="InterPro" id="IPR003111">
    <property type="entry name" value="Lon_prtase_N"/>
</dbReference>
<dbReference type="Gene3D" id="3.30.40.10">
    <property type="entry name" value="Zinc/RING finger domain, C3HC4 (zinc finger)"/>
    <property type="match status" value="2"/>
</dbReference>
<evidence type="ECO:0000313" key="8">
    <source>
        <dbReference type="EMBL" id="CAF0901756.1"/>
    </source>
</evidence>
<dbReference type="SUPFAM" id="SSF48452">
    <property type="entry name" value="TPR-like"/>
    <property type="match status" value="1"/>
</dbReference>